<accession>A0A3L6L0E8</accession>
<dbReference type="Proteomes" id="UP000266743">
    <property type="component" value="Chromosome 10"/>
</dbReference>
<evidence type="ECO:0000256" key="1">
    <source>
        <dbReference type="SAM" id="MobiDB-lite"/>
    </source>
</evidence>
<evidence type="ECO:0000313" key="2">
    <source>
        <dbReference type="EMBL" id="RHW69528.1"/>
    </source>
</evidence>
<dbReference type="AlphaFoldDB" id="A0A3L6L0E8"/>
<organism evidence="2">
    <name type="scientific">Trypanosoma brucei equiperdum</name>
    <dbReference type="NCBI Taxonomy" id="630700"/>
    <lineage>
        <taxon>Eukaryota</taxon>
        <taxon>Discoba</taxon>
        <taxon>Euglenozoa</taxon>
        <taxon>Kinetoplastea</taxon>
        <taxon>Metakinetoplastina</taxon>
        <taxon>Trypanosomatida</taxon>
        <taxon>Trypanosomatidae</taxon>
        <taxon>Trypanosoma</taxon>
    </lineage>
</organism>
<gene>
    <name evidence="2" type="ORF">DPX39_100090700</name>
</gene>
<protein>
    <submittedName>
        <fullName evidence="2">Uncharacterized protein</fullName>
    </submittedName>
</protein>
<reference evidence="2" key="1">
    <citation type="submission" date="2018-09" db="EMBL/GenBank/DDBJ databases">
        <title>whole genome sequence of T. equiperdum IVM-t1 strain.</title>
        <authorList>
            <person name="Suganuma K."/>
        </authorList>
    </citation>
    <scope>NUCLEOTIDE SEQUENCE [LARGE SCALE GENOMIC DNA]</scope>
    <source>
        <strain evidence="2">IVM-t1</strain>
    </source>
</reference>
<sequence length="208" mass="23263">MGCSASFSFFPRCDTATNRIKKQSYMLTGRGQEVAEHAMTLADAKPNLPSPREGRKEEATRGGSGKVEKRYENGKPQTGITNILMQSQATVENDAGGPLRLRFSGLPFPLEDDEEGQNIFPHCPKASRSIKVRWLPSKRKRNTRCSCGLWLFGWRAVRAQPWICGNTGDIRVVRKEIKAAGVRGGSLKKQTYNSDGKLEMNKRGQRYN</sequence>
<feature type="region of interest" description="Disordered" evidence="1">
    <location>
        <begin position="42"/>
        <end position="74"/>
    </location>
</feature>
<comment type="caution">
    <text evidence="2">The sequence shown here is derived from an EMBL/GenBank/DDBJ whole genome shotgun (WGS) entry which is preliminary data.</text>
</comment>
<name>A0A3L6L0E8_9TRYP</name>
<dbReference type="EMBL" id="QSBY01000010">
    <property type="protein sequence ID" value="RHW69528.1"/>
    <property type="molecule type" value="Genomic_DNA"/>
</dbReference>
<feature type="compositionally biased region" description="Basic and acidic residues" evidence="1">
    <location>
        <begin position="52"/>
        <end position="73"/>
    </location>
</feature>
<proteinExistence type="predicted"/>